<dbReference type="SUPFAM" id="SSF53098">
    <property type="entry name" value="Ribonuclease H-like"/>
    <property type="match status" value="1"/>
</dbReference>
<dbReference type="NCBIfam" id="NF033546">
    <property type="entry name" value="transpos_IS21"/>
    <property type="match status" value="1"/>
</dbReference>
<dbReference type="GO" id="GO:0015074">
    <property type="term" value="P:DNA integration"/>
    <property type="evidence" value="ECO:0007669"/>
    <property type="project" value="InterPro"/>
</dbReference>
<dbReference type="EMBL" id="BMOB01000018">
    <property type="protein sequence ID" value="GGI93732.1"/>
    <property type="molecule type" value="Genomic_DNA"/>
</dbReference>
<dbReference type="PROSITE" id="PS50994">
    <property type="entry name" value="INTEGRASE"/>
    <property type="match status" value="1"/>
</dbReference>
<dbReference type="GO" id="GO:0003676">
    <property type="term" value="F:nucleic acid binding"/>
    <property type="evidence" value="ECO:0007669"/>
    <property type="project" value="InterPro"/>
</dbReference>
<gene>
    <name evidence="3" type="ORF">GCM10007966_22900</name>
</gene>
<dbReference type="PANTHER" id="PTHR35004:SF8">
    <property type="entry name" value="TRANSPOSASE RV3428C-RELATED"/>
    <property type="match status" value="1"/>
</dbReference>
<reference evidence="3" key="2">
    <citation type="submission" date="2020-09" db="EMBL/GenBank/DDBJ databases">
        <authorList>
            <person name="Sun Q."/>
            <person name="Ohkuma M."/>
        </authorList>
    </citation>
    <scope>NUCLEOTIDE SEQUENCE</scope>
    <source>
        <strain evidence="3">JCM 13919</strain>
    </source>
</reference>
<evidence type="ECO:0000256" key="1">
    <source>
        <dbReference type="ARBA" id="ARBA00009277"/>
    </source>
</evidence>
<dbReference type="Pfam" id="PF22483">
    <property type="entry name" value="Mu-transpos_C_2"/>
    <property type="match status" value="1"/>
</dbReference>
<reference evidence="3" key="1">
    <citation type="journal article" date="2014" name="Int. J. Syst. Evol. Microbiol.">
        <title>Complete genome sequence of Corynebacterium casei LMG S-19264T (=DSM 44701T), isolated from a smear-ripened cheese.</title>
        <authorList>
            <consortium name="US DOE Joint Genome Institute (JGI-PGF)"/>
            <person name="Walter F."/>
            <person name="Albersmeier A."/>
            <person name="Kalinowski J."/>
            <person name="Ruckert C."/>
        </authorList>
    </citation>
    <scope>NUCLEOTIDE SEQUENCE</scope>
    <source>
        <strain evidence="3">JCM 13919</strain>
    </source>
</reference>
<dbReference type="RefSeq" id="WP_131776458.1">
    <property type="nucleotide sequence ID" value="NZ_BMOB01000018.1"/>
</dbReference>
<name>A0A917JZ29_9GAMM</name>
<proteinExistence type="inferred from homology"/>
<comment type="caution">
    <text evidence="3">The sequence shown here is derived from an EMBL/GenBank/DDBJ whole genome shotgun (WGS) entry which is preliminary data.</text>
</comment>
<dbReference type="InterPro" id="IPR012337">
    <property type="entry name" value="RNaseH-like_sf"/>
</dbReference>
<dbReference type="InterPro" id="IPR036397">
    <property type="entry name" value="RNaseH_sf"/>
</dbReference>
<dbReference type="Pfam" id="PF00665">
    <property type="entry name" value="rve"/>
    <property type="match status" value="1"/>
</dbReference>
<comment type="similarity">
    <text evidence="1">Belongs to the transposase IS21/IS408/IS1162 family.</text>
</comment>
<feature type="domain" description="Integrase catalytic" evidence="2">
    <location>
        <begin position="128"/>
        <end position="304"/>
    </location>
</feature>
<dbReference type="InterPro" id="IPR054353">
    <property type="entry name" value="IstA-like_C"/>
</dbReference>
<dbReference type="OrthoDB" id="2065409at2"/>
<sequence length="507" mass="58006">MYEYRQVIQSIRLGESCRSIAKHGLVGRHKAEQIKKVAKEQGWLIADSKLPEEPVLAEFFKNSSTKEPSSPVRAYEQEIRTWTEQGIQATTMLLTLQRKYNFTGSYNCVQRLVKKIKEETPVSITTVLDFVPGECAQVDFGQGPEIVDAITGEKSKTWFFVMVLCWSRHQYVELVTNQTVETWVGCHRRAFEFFGGVPKKIIIDNPKCAITKACYHNPEVQRSYASCADDYGFIISPCPPRDPQKKGRVEAGVKYVKKNFMPLREFRSLHQANEQLTEWVLETAGNRKHGSTYQKPLTQFTELEKHALNSLPAQPFELSVWKQVKVHGDCHVQYEKCRYSVPYKYVRQALWLRACETSIRLYQEHELVAIHPRLNKAGTRHTLDEHIPPNALAYKMQDTQWCLSKAKKIGTSCTLIIETLLANKVCEHLRSAQGILGLTRQYGDARLEAACQRALEFDTINYHSIKNILKAGLEYEQLPSEVAFDKLAATYTGGGRFGRNTQHIIQQ</sequence>
<dbReference type="Gene3D" id="3.30.420.10">
    <property type="entry name" value="Ribonuclease H-like superfamily/Ribonuclease H"/>
    <property type="match status" value="1"/>
</dbReference>
<dbReference type="PANTHER" id="PTHR35004">
    <property type="entry name" value="TRANSPOSASE RV3428C-RELATED"/>
    <property type="match status" value="1"/>
</dbReference>
<evidence type="ECO:0000313" key="3">
    <source>
        <dbReference type="EMBL" id="GGI93732.1"/>
    </source>
</evidence>
<accession>A0A917JZ29</accession>
<dbReference type="InterPro" id="IPR001584">
    <property type="entry name" value="Integrase_cat-core"/>
</dbReference>
<protein>
    <recommendedName>
        <fullName evidence="2">Integrase catalytic domain-containing protein</fullName>
    </recommendedName>
</protein>
<organism evidence="3 4">
    <name type="scientific">Legionella impletisoli</name>
    <dbReference type="NCBI Taxonomy" id="343510"/>
    <lineage>
        <taxon>Bacteria</taxon>
        <taxon>Pseudomonadati</taxon>
        <taxon>Pseudomonadota</taxon>
        <taxon>Gammaproteobacteria</taxon>
        <taxon>Legionellales</taxon>
        <taxon>Legionellaceae</taxon>
        <taxon>Legionella</taxon>
    </lineage>
</organism>
<dbReference type="AlphaFoldDB" id="A0A917JZ29"/>
<dbReference type="Proteomes" id="UP000630149">
    <property type="component" value="Unassembled WGS sequence"/>
</dbReference>
<evidence type="ECO:0000259" key="2">
    <source>
        <dbReference type="PROSITE" id="PS50994"/>
    </source>
</evidence>
<keyword evidence="4" id="KW-1185">Reference proteome</keyword>
<evidence type="ECO:0000313" key="4">
    <source>
        <dbReference type="Proteomes" id="UP000630149"/>
    </source>
</evidence>